<dbReference type="Gene3D" id="3.40.630.30">
    <property type="match status" value="1"/>
</dbReference>
<organism evidence="2 3">
    <name type="scientific">Thomasclavelia spiroformis</name>
    <dbReference type="NCBI Taxonomy" id="29348"/>
    <lineage>
        <taxon>Bacteria</taxon>
        <taxon>Bacillati</taxon>
        <taxon>Bacillota</taxon>
        <taxon>Erysipelotrichia</taxon>
        <taxon>Erysipelotrichales</taxon>
        <taxon>Coprobacillaceae</taxon>
        <taxon>Thomasclavelia</taxon>
    </lineage>
</organism>
<comment type="caution">
    <text evidence="2">The sequence shown here is derived from an EMBL/GenBank/DDBJ whole genome shotgun (WGS) entry which is preliminary data.</text>
</comment>
<dbReference type="PROSITE" id="PS51186">
    <property type="entry name" value="GNAT"/>
    <property type="match status" value="1"/>
</dbReference>
<dbReference type="Proteomes" id="UP000196258">
    <property type="component" value="Unassembled WGS sequence"/>
</dbReference>
<protein>
    <submittedName>
        <fullName evidence="2">GNAT family N-acetyltransferase</fullName>
    </submittedName>
</protein>
<sequence>MIIRKYKSTDCKYLAQLFYDTVHSVNSKDYSKEQLNAWATGNIDLKQWDESFKKNYTIVALENNIIVGFGDIDKTGYLDRLYVHKDYQGKKIATLILAELEKKVKPCKIITYASITAKPFFENRGYEVVKENVVIRNNVYLSNYIMEKNCK</sequence>
<dbReference type="PANTHER" id="PTHR43451:SF1">
    <property type="entry name" value="ACETYLTRANSFERASE"/>
    <property type="match status" value="1"/>
</dbReference>
<reference evidence="3" key="1">
    <citation type="submission" date="2017-04" db="EMBL/GenBank/DDBJ databases">
        <title>Function of individual gut microbiota members based on whole genome sequencing of pure cultures obtained from chicken caecum.</title>
        <authorList>
            <person name="Medvecky M."/>
            <person name="Cejkova D."/>
            <person name="Polansky O."/>
            <person name="Karasova D."/>
            <person name="Kubasova T."/>
            <person name="Cizek A."/>
            <person name="Rychlik I."/>
        </authorList>
    </citation>
    <scope>NUCLEOTIDE SEQUENCE [LARGE SCALE GENOMIC DNA]</scope>
    <source>
        <strain evidence="3">An149</strain>
    </source>
</reference>
<accession>A0A1Y4ENR3</accession>
<dbReference type="Pfam" id="PF13673">
    <property type="entry name" value="Acetyltransf_10"/>
    <property type="match status" value="1"/>
</dbReference>
<dbReference type="AlphaFoldDB" id="A0A1Y4ENR3"/>
<feature type="domain" description="N-acetyltransferase" evidence="1">
    <location>
        <begin position="1"/>
        <end position="151"/>
    </location>
</feature>
<dbReference type="InterPro" id="IPR000182">
    <property type="entry name" value="GNAT_dom"/>
</dbReference>
<gene>
    <name evidence="2" type="ORF">B5E91_10340</name>
</gene>
<evidence type="ECO:0000259" key="1">
    <source>
        <dbReference type="PROSITE" id="PS51186"/>
    </source>
</evidence>
<name>A0A1Y4ENR3_9FIRM</name>
<dbReference type="RefSeq" id="WP_087257381.1">
    <property type="nucleotide sequence ID" value="NZ_NFJI01000012.1"/>
</dbReference>
<dbReference type="InterPro" id="IPR016181">
    <property type="entry name" value="Acyl_CoA_acyltransferase"/>
</dbReference>
<dbReference type="SUPFAM" id="SSF55729">
    <property type="entry name" value="Acyl-CoA N-acyltransferases (Nat)"/>
    <property type="match status" value="1"/>
</dbReference>
<dbReference type="CDD" id="cd04301">
    <property type="entry name" value="NAT_SF"/>
    <property type="match status" value="1"/>
</dbReference>
<dbReference type="EMBL" id="NFLB01000012">
    <property type="protein sequence ID" value="OUQ04307.1"/>
    <property type="molecule type" value="Genomic_DNA"/>
</dbReference>
<evidence type="ECO:0000313" key="2">
    <source>
        <dbReference type="EMBL" id="OUQ04307.1"/>
    </source>
</evidence>
<dbReference type="GO" id="GO:0016747">
    <property type="term" value="F:acyltransferase activity, transferring groups other than amino-acyl groups"/>
    <property type="evidence" value="ECO:0007669"/>
    <property type="project" value="InterPro"/>
</dbReference>
<proteinExistence type="predicted"/>
<dbReference type="InterPro" id="IPR052564">
    <property type="entry name" value="N-acetyltrans/Recomb-assoc"/>
</dbReference>
<keyword evidence="2" id="KW-0808">Transferase</keyword>
<dbReference type="PANTHER" id="PTHR43451">
    <property type="entry name" value="ACETYLTRANSFERASE (GNAT) FAMILY PROTEIN"/>
    <property type="match status" value="1"/>
</dbReference>
<evidence type="ECO:0000313" key="3">
    <source>
        <dbReference type="Proteomes" id="UP000196258"/>
    </source>
</evidence>